<evidence type="ECO:0000256" key="1">
    <source>
        <dbReference type="SAM" id="SignalP"/>
    </source>
</evidence>
<gene>
    <name evidence="2" type="ORF">ULVI_06615</name>
</gene>
<comment type="caution">
    <text evidence="2">The sequence shown here is derived from an EMBL/GenBank/DDBJ whole genome shotgun (WGS) entry which is preliminary data.</text>
</comment>
<evidence type="ECO:0000313" key="3">
    <source>
        <dbReference type="Proteomes" id="UP000077013"/>
    </source>
</evidence>
<feature type="signal peptide" evidence="1">
    <location>
        <begin position="1"/>
        <end position="24"/>
    </location>
</feature>
<organism evidence="2 3">
    <name type="scientific">Cochleicola gelatinilyticus</name>
    <dbReference type="NCBI Taxonomy" id="1763537"/>
    <lineage>
        <taxon>Bacteria</taxon>
        <taxon>Pseudomonadati</taxon>
        <taxon>Bacteroidota</taxon>
        <taxon>Flavobacteriia</taxon>
        <taxon>Flavobacteriales</taxon>
        <taxon>Flavobacteriaceae</taxon>
        <taxon>Cochleicola</taxon>
    </lineage>
</organism>
<proteinExistence type="predicted"/>
<keyword evidence="3" id="KW-1185">Reference proteome</keyword>
<dbReference type="EMBL" id="LRXL01000026">
    <property type="protein sequence ID" value="OAB80402.1"/>
    <property type="molecule type" value="Genomic_DNA"/>
</dbReference>
<evidence type="ECO:0008006" key="4">
    <source>
        <dbReference type="Google" id="ProtNLM"/>
    </source>
</evidence>
<accession>A0A167J7J2</accession>
<reference evidence="2 3" key="1">
    <citation type="submission" date="2016-02" db="EMBL/GenBank/DDBJ databases">
        <title>Ulvibacter sp. LPB0005, isolated from Thais luteostoma.</title>
        <authorList>
            <person name="Shin S.-K."/>
            <person name="Yi H."/>
        </authorList>
    </citation>
    <scope>NUCLEOTIDE SEQUENCE [LARGE SCALE GENOMIC DNA]</scope>
    <source>
        <strain evidence="2 3">LPB0005</strain>
    </source>
</reference>
<keyword evidence="1" id="KW-0732">Signal</keyword>
<sequence length="122" mass="14619">MFRMKKIPLIYLLFVFLSSCNTTPEDNALSTIEFDSETWKQFDGDTYPFRETMYENILYNDSIRALSKNEIISLLGQPNRTNEDFLYYLIAEKKLGFWVLHTKTLVFKFNDTQKIEWIKIHE</sequence>
<dbReference type="Proteomes" id="UP000077013">
    <property type="component" value="Unassembled WGS sequence"/>
</dbReference>
<evidence type="ECO:0000313" key="2">
    <source>
        <dbReference type="EMBL" id="OAB80402.1"/>
    </source>
</evidence>
<dbReference type="STRING" id="1763537.ULVI_06615"/>
<name>A0A167J7J2_9FLAO</name>
<dbReference type="AlphaFoldDB" id="A0A167J7J2"/>
<protein>
    <recommendedName>
        <fullName evidence="4">Lipoprotein SmpA/OmlA domain-containing protein</fullName>
    </recommendedName>
</protein>
<dbReference type="PROSITE" id="PS51257">
    <property type="entry name" value="PROKAR_LIPOPROTEIN"/>
    <property type="match status" value="1"/>
</dbReference>
<feature type="chain" id="PRO_5007888774" description="Lipoprotein SmpA/OmlA domain-containing protein" evidence="1">
    <location>
        <begin position="25"/>
        <end position="122"/>
    </location>
</feature>